<accession>A0A2A6D3H9</accession>
<dbReference type="OrthoDB" id="5798700at2759"/>
<dbReference type="EnsemblMetazoa" id="PPA32939.1">
    <property type="protein sequence ID" value="PPA32939.1"/>
    <property type="gene ID" value="WBGene00205799"/>
</dbReference>
<accession>A0A8R1ULA7</accession>
<protein>
    <submittedName>
        <fullName evidence="2">Uncharacterized protein</fullName>
    </submittedName>
</protein>
<feature type="compositionally biased region" description="Pro residues" evidence="1">
    <location>
        <begin position="171"/>
        <end position="180"/>
    </location>
</feature>
<keyword evidence="3" id="KW-1185">Reference proteome</keyword>
<gene>
    <name evidence="2" type="primary">WBGene00205799</name>
</gene>
<dbReference type="Proteomes" id="UP000005239">
    <property type="component" value="Unassembled WGS sequence"/>
</dbReference>
<evidence type="ECO:0000313" key="3">
    <source>
        <dbReference type="Proteomes" id="UP000005239"/>
    </source>
</evidence>
<reference evidence="3" key="1">
    <citation type="journal article" date="2008" name="Nat. Genet.">
        <title>The Pristionchus pacificus genome provides a unique perspective on nematode lifestyle and parasitism.</title>
        <authorList>
            <person name="Dieterich C."/>
            <person name="Clifton S.W."/>
            <person name="Schuster L.N."/>
            <person name="Chinwalla A."/>
            <person name="Delehaunty K."/>
            <person name="Dinkelacker I."/>
            <person name="Fulton L."/>
            <person name="Fulton R."/>
            <person name="Godfrey J."/>
            <person name="Minx P."/>
            <person name="Mitreva M."/>
            <person name="Roeseler W."/>
            <person name="Tian H."/>
            <person name="Witte H."/>
            <person name="Yang S.P."/>
            <person name="Wilson R.K."/>
            <person name="Sommer R.J."/>
        </authorList>
    </citation>
    <scope>NUCLEOTIDE SEQUENCE [LARGE SCALE GENOMIC DNA]</scope>
    <source>
        <strain evidence="3">PS312</strain>
    </source>
</reference>
<proteinExistence type="predicted"/>
<dbReference type="AlphaFoldDB" id="A0A2A6D3H9"/>
<sequence>MVDSFHSFSVLSHVSPSSTFSDIIMIGMMNAGTDSVEFYTPRIQSSLYRPVMKKNSYTYTSDGRVLYNGNSDDSLLLWRQLFIRVIMYKLLKDLRKSESECLSSLITNQFHFSIGLIPALRRFSQRIGLTRGKKTERKTTIEMKEELMKEDIARPIRLQVFSCEPSRIPDRPAPPSPCTPYSPIVTHV</sequence>
<evidence type="ECO:0000313" key="2">
    <source>
        <dbReference type="EnsemblMetazoa" id="PPA32939.1"/>
    </source>
</evidence>
<evidence type="ECO:0000256" key="1">
    <source>
        <dbReference type="SAM" id="MobiDB-lite"/>
    </source>
</evidence>
<reference evidence="2" key="2">
    <citation type="submission" date="2022-06" db="UniProtKB">
        <authorList>
            <consortium name="EnsemblMetazoa"/>
        </authorList>
    </citation>
    <scope>IDENTIFICATION</scope>
    <source>
        <strain evidence="2">PS312</strain>
    </source>
</reference>
<feature type="region of interest" description="Disordered" evidence="1">
    <location>
        <begin position="169"/>
        <end position="188"/>
    </location>
</feature>
<organism evidence="2 3">
    <name type="scientific">Pristionchus pacificus</name>
    <name type="common">Parasitic nematode worm</name>
    <dbReference type="NCBI Taxonomy" id="54126"/>
    <lineage>
        <taxon>Eukaryota</taxon>
        <taxon>Metazoa</taxon>
        <taxon>Ecdysozoa</taxon>
        <taxon>Nematoda</taxon>
        <taxon>Chromadorea</taxon>
        <taxon>Rhabditida</taxon>
        <taxon>Rhabditina</taxon>
        <taxon>Diplogasteromorpha</taxon>
        <taxon>Diplogasteroidea</taxon>
        <taxon>Neodiplogasteridae</taxon>
        <taxon>Pristionchus</taxon>
    </lineage>
</organism>
<name>A0A2A6D3H9_PRIPA</name>